<gene>
    <name evidence="2" type="ordered locus">Psed_4270</name>
</gene>
<keyword evidence="1" id="KW-0812">Transmembrane</keyword>
<feature type="transmembrane region" description="Helical" evidence="1">
    <location>
        <begin position="107"/>
        <end position="125"/>
    </location>
</feature>
<protein>
    <recommendedName>
        <fullName evidence="4">Integral membrane protein</fullName>
    </recommendedName>
</protein>
<keyword evidence="3" id="KW-1185">Reference proteome</keyword>
<dbReference type="KEGG" id="pdx:Psed_4270"/>
<sequence length="183" mass="18622">MWPGGGARDRGTVDGPGDRWTRLLGGRLRGWADAEELAHAIHGSIVGAAAMVGAGLHGTLPAVVITVLVTVAVYWAADQYSALLGAAANGVRGSVRVREILRHGRPMLEAAYTPLVVLVVVGLITKDVSTSVLVALIVATLLLGGLGHIAGRRAGATRAGAIGWAAGSAALGAVLILLKLLLH</sequence>
<dbReference type="Proteomes" id="UP000007809">
    <property type="component" value="Chromosome"/>
</dbReference>
<reference evidence="2 3" key="1">
    <citation type="journal article" date="2011" name="J. Bacteriol.">
        <title>Genome sequence of the 1,4-dioxane-degrading Pseudonocardia dioxanivorans strain CB1190.</title>
        <authorList>
            <person name="Sales C.M."/>
            <person name="Mahendra S."/>
            <person name="Grostern A."/>
            <person name="Parales R.E."/>
            <person name="Goodwin L.A."/>
            <person name="Woyke T."/>
            <person name="Nolan M."/>
            <person name="Lapidus A."/>
            <person name="Chertkov O."/>
            <person name="Ovchinnikova G."/>
            <person name="Sczyrba A."/>
            <person name="Alvarez-Cohen L."/>
        </authorList>
    </citation>
    <scope>NUCLEOTIDE SEQUENCE [LARGE SCALE GENOMIC DNA]</scope>
    <source>
        <strain evidence="3">ATCC 55486 / DSM 44775 / JCM 13855 / CB1190</strain>
    </source>
</reference>
<proteinExistence type="predicted"/>
<dbReference type="EMBL" id="CP002593">
    <property type="protein sequence ID" value="AEA26432.1"/>
    <property type="molecule type" value="Genomic_DNA"/>
</dbReference>
<feature type="transmembrane region" description="Helical" evidence="1">
    <location>
        <begin position="162"/>
        <end position="182"/>
    </location>
</feature>
<dbReference type="HOGENOM" id="CLU_1474035_0_0_11"/>
<name>F4CW18_PSEUX</name>
<evidence type="ECO:0008006" key="4">
    <source>
        <dbReference type="Google" id="ProtNLM"/>
    </source>
</evidence>
<feature type="transmembrane region" description="Helical" evidence="1">
    <location>
        <begin position="131"/>
        <end position="150"/>
    </location>
</feature>
<accession>F4CW18</accession>
<organism evidence="2 3">
    <name type="scientific">Pseudonocardia dioxanivorans (strain ATCC 55486 / DSM 44775 / JCM 13855 / CB1190)</name>
    <dbReference type="NCBI Taxonomy" id="675635"/>
    <lineage>
        <taxon>Bacteria</taxon>
        <taxon>Bacillati</taxon>
        <taxon>Actinomycetota</taxon>
        <taxon>Actinomycetes</taxon>
        <taxon>Pseudonocardiales</taxon>
        <taxon>Pseudonocardiaceae</taxon>
        <taxon>Pseudonocardia</taxon>
    </lineage>
</organism>
<feature type="transmembrane region" description="Helical" evidence="1">
    <location>
        <begin position="62"/>
        <end position="86"/>
    </location>
</feature>
<keyword evidence="1" id="KW-0472">Membrane</keyword>
<evidence type="ECO:0000313" key="3">
    <source>
        <dbReference type="Proteomes" id="UP000007809"/>
    </source>
</evidence>
<evidence type="ECO:0000313" key="2">
    <source>
        <dbReference type="EMBL" id="AEA26432.1"/>
    </source>
</evidence>
<dbReference type="STRING" id="675635.Psed_4270"/>
<evidence type="ECO:0000256" key="1">
    <source>
        <dbReference type="SAM" id="Phobius"/>
    </source>
</evidence>
<keyword evidence="1" id="KW-1133">Transmembrane helix</keyword>
<dbReference type="AlphaFoldDB" id="F4CW18"/>